<keyword evidence="7" id="KW-0067">ATP-binding</keyword>
<evidence type="ECO:0000256" key="1">
    <source>
        <dbReference type="ARBA" id="ARBA00004496"/>
    </source>
</evidence>
<dbReference type="GO" id="GO:0005524">
    <property type="term" value="F:ATP binding"/>
    <property type="evidence" value="ECO:0007669"/>
    <property type="project" value="UniProtKB-KW"/>
</dbReference>
<keyword evidence="10" id="KW-0030">Aminoacyl-tRNA synthetase</keyword>
<evidence type="ECO:0000256" key="8">
    <source>
        <dbReference type="ARBA" id="ARBA00022842"/>
    </source>
</evidence>
<dbReference type="InterPro" id="IPR004529">
    <property type="entry name" value="Phe-tRNA-synth_IIc_asu"/>
</dbReference>
<dbReference type="GO" id="GO:0006432">
    <property type="term" value="P:phenylalanyl-tRNA aminoacylation"/>
    <property type="evidence" value="ECO:0007669"/>
    <property type="project" value="InterPro"/>
</dbReference>
<dbReference type="GO" id="GO:0000049">
    <property type="term" value="F:tRNA binding"/>
    <property type="evidence" value="ECO:0007669"/>
    <property type="project" value="InterPro"/>
</dbReference>
<dbReference type="NCBIfam" id="TIGR00468">
    <property type="entry name" value="pheS"/>
    <property type="match status" value="1"/>
</dbReference>
<evidence type="ECO:0000259" key="12">
    <source>
        <dbReference type="PROSITE" id="PS50862"/>
    </source>
</evidence>
<feature type="domain" description="Aminoacyl-transfer RNA synthetases class-II family profile" evidence="12">
    <location>
        <begin position="46"/>
        <end position="248"/>
    </location>
</feature>
<dbReference type="EMBL" id="CAFBOS010000256">
    <property type="protein sequence ID" value="CAB5022651.1"/>
    <property type="molecule type" value="Genomic_DNA"/>
</dbReference>
<dbReference type="EC" id="6.1.1.20" evidence="2"/>
<dbReference type="GO" id="GO:0005737">
    <property type="term" value="C:cytoplasm"/>
    <property type="evidence" value="ECO:0007669"/>
    <property type="project" value="UniProtKB-SubCell"/>
</dbReference>
<evidence type="ECO:0000256" key="9">
    <source>
        <dbReference type="ARBA" id="ARBA00022917"/>
    </source>
</evidence>
<evidence type="ECO:0000256" key="3">
    <source>
        <dbReference type="ARBA" id="ARBA00022490"/>
    </source>
</evidence>
<protein>
    <recommendedName>
        <fullName evidence="2">phenylalanine--tRNA ligase</fullName>
        <ecNumber evidence="2">6.1.1.20</ecNumber>
    </recommendedName>
</protein>
<dbReference type="PANTHER" id="PTHR11538">
    <property type="entry name" value="PHENYLALANYL-TRNA SYNTHETASE"/>
    <property type="match status" value="1"/>
</dbReference>
<evidence type="ECO:0000256" key="10">
    <source>
        <dbReference type="ARBA" id="ARBA00023146"/>
    </source>
</evidence>
<name>A0A6J7R0K7_9ZZZZ</name>
<evidence type="ECO:0000313" key="13">
    <source>
        <dbReference type="EMBL" id="CAB5022651.1"/>
    </source>
</evidence>
<sequence>MRDRIESLLDARRHELSQTARVAQLETERLDLTEIRERTRLGHLHLVTQARDRLEDLFVGMGFTVAEGPEIEDDWHNFGALNFAVGHPARAMQDTFYVNYGEPESTLLRTHTSPVQIRVMQSQSPPIYSIMPGRVFRQDTADATHMPVFHQIEGLVVDRGITFADLAGTLEAFTSAYFGPGFTSRLRPSYFPFTEPSAEYDIRRPDGSWLELGGCGMVHPNVLLAGGIDPEEYSGFAFGFGIDRLALMRHGVDDLREMFINDVRFLRQF</sequence>
<dbReference type="Pfam" id="PF01409">
    <property type="entry name" value="tRNA-synt_2d"/>
    <property type="match status" value="1"/>
</dbReference>
<evidence type="ECO:0000256" key="4">
    <source>
        <dbReference type="ARBA" id="ARBA00022598"/>
    </source>
</evidence>
<gene>
    <name evidence="13" type="ORF">UFOPK3967_02860</name>
</gene>
<dbReference type="InterPro" id="IPR002319">
    <property type="entry name" value="Phenylalanyl-tRNA_Synthase"/>
</dbReference>
<keyword evidence="6" id="KW-0547">Nucleotide-binding</keyword>
<dbReference type="Gene3D" id="3.30.930.10">
    <property type="entry name" value="Bira Bifunctional Protein, Domain 2"/>
    <property type="match status" value="1"/>
</dbReference>
<comment type="catalytic activity">
    <reaction evidence="11">
        <text>tRNA(Phe) + L-phenylalanine + ATP = L-phenylalanyl-tRNA(Phe) + AMP + diphosphate + H(+)</text>
        <dbReference type="Rhea" id="RHEA:19413"/>
        <dbReference type="Rhea" id="RHEA-COMP:9668"/>
        <dbReference type="Rhea" id="RHEA-COMP:9699"/>
        <dbReference type="ChEBI" id="CHEBI:15378"/>
        <dbReference type="ChEBI" id="CHEBI:30616"/>
        <dbReference type="ChEBI" id="CHEBI:33019"/>
        <dbReference type="ChEBI" id="CHEBI:58095"/>
        <dbReference type="ChEBI" id="CHEBI:78442"/>
        <dbReference type="ChEBI" id="CHEBI:78531"/>
        <dbReference type="ChEBI" id="CHEBI:456215"/>
        <dbReference type="EC" id="6.1.1.20"/>
    </reaction>
</comment>
<dbReference type="GO" id="GO:0004826">
    <property type="term" value="F:phenylalanine-tRNA ligase activity"/>
    <property type="evidence" value="ECO:0007669"/>
    <property type="project" value="UniProtKB-EC"/>
</dbReference>
<organism evidence="13">
    <name type="scientific">freshwater metagenome</name>
    <dbReference type="NCBI Taxonomy" id="449393"/>
    <lineage>
        <taxon>unclassified sequences</taxon>
        <taxon>metagenomes</taxon>
        <taxon>ecological metagenomes</taxon>
    </lineage>
</organism>
<dbReference type="GO" id="GO:0046872">
    <property type="term" value="F:metal ion binding"/>
    <property type="evidence" value="ECO:0007669"/>
    <property type="project" value="UniProtKB-KW"/>
</dbReference>
<proteinExistence type="predicted"/>
<reference evidence="13" key="1">
    <citation type="submission" date="2020-05" db="EMBL/GenBank/DDBJ databases">
        <authorList>
            <person name="Chiriac C."/>
            <person name="Salcher M."/>
            <person name="Ghai R."/>
            <person name="Kavagutti S V."/>
        </authorList>
    </citation>
    <scope>NUCLEOTIDE SEQUENCE</scope>
</reference>
<keyword evidence="5" id="KW-0479">Metal-binding</keyword>
<comment type="subcellular location">
    <subcellularLocation>
        <location evidence="1">Cytoplasm</location>
    </subcellularLocation>
</comment>
<evidence type="ECO:0000256" key="2">
    <source>
        <dbReference type="ARBA" id="ARBA00012814"/>
    </source>
</evidence>
<dbReference type="AlphaFoldDB" id="A0A6J7R0K7"/>
<accession>A0A6J7R0K7</accession>
<dbReference type="SUPFAM" id="SSF55681">
    <property type="entry name" value="Class II aaRS and biotin synthetases"/>
    <property type="match status" value="1"/>
</dbReference>
<evidence type="ECO:0000256" key="7">
    <source>
        <dbReference type="ARBA" id="ARBA00022840"/>
    </source>
</evidence>
<keyword evidence="8" id="KW-0460">Magnesium</keyword>
<dbReference type="PANTHER" id="PTHR11538:SF41">
    <property type="entry name" value="PHENYLALANINE--TRNA LIGASE, MITOCHONDRIAL"/>
    <property type="match status" value="1"/>
</dbReference>
<keyword evidence="3" id="KW-0963">Cytoplasm</keyword>
<dbReference type="PROSITE" id="PS50862">
    <property type="entry name" value="AA_TRNA_LIGASE_II"/>
    <property type="match status" value="1"/>
</dbReference>
<dbReference type="CDD" id="cd00496">
    <property type="entry name" value="PheRS_alpha_core"/>
    <property type="match status" value="1"/>
</dbReference>
<evidence type="ECO:0000256" key="6">
    <source>
        <dbReference type="ARBA" id="ARBA00022741"/>
    </source>
</evidence>
<keyword evidence="4" id="KW-0436">Ligase</keyword>
<keyword evidence="9" id="KW-0648">Protein biosynthesis</keyword>
<evidence type="ECO:0000256" key="5">
    <source>
        <dbReference type="ARBA" id="ARBA00022723"/>
    </source>
</evidence>
<evidence type="ECO:0000256" key="11">
    <source>
        <dbReference type="ARBA" id="ARBA00049255"/>
    </source>
</evidence>
<dbReference type="InterPro" id="IPR045864">
    <property type="entry name" value="aa-tRNA-synth_II/BPL/LPL"/>
</dbReference>
<dbReference type="InterPro" id="IPR006195">
    <property type="entry name" value="aa-tRNA-synth_II"/>
</dbReference>